<feature type="non-terminal residue" evidence="2">
    <location>
        <position position="1"/>
    </location>
</feature>
<dbReference type="EC" id="2.4.1.-" evidence="2"/>
<dbReference type="GO" id="GO:0016757">
    <property type="term" value="F:glycosyltransferase activity"/>
    <property type="evidence" value="ECO:0007669"/>
    <property type="project" value="UniProtKB-KW"/>
</dbReference>
<keyword evidence="2" id="KW-0808">Transferase</keyword>
<dbReference type="InterPro" id="IPR003362">
    <property type="entry name" value="Bact_transf"/>
</dbReference>
<evidence type="ECO:0000259" key="1">
    <source>
        <dbReference type="Pfam" id="PF02397"/>
    </source>
</evidence>
<feature type="domain" description="Bacterial sugar transferase" evidence="1">
    <location>
        <begin position="2"/>
        <end position="164"/>
    </location>
</feature>
<dbReference type="Pfam" id="PF02397">
    <property type="entry name" value="Bac_transf"/>
    <property type="match status" value="1"/>
</dbReference>
<sequence>DSPGPAFYRGERVGRFGKTFRIFKFRTMVVDAGKLGGPSTASDDPRITRVGRFLRKYKLDELPQLVNVLKGEMSIVGPRPEVLMEVATYTNEERRILEVRPGITDWASLTFHNEGEILKGSPDPHQAYREKIKPEKMRLALKYIDERSFLTDIKIILETLLTLVRTRA</sequence>
<proteinExistence type="predicted"/>
<dbReference type="PANTHER" id="PTHR30576">
    <property type="entry name" value="COLANIC BIOSYNTHESIS UDP-GLUCOSE LIPID CARRIER TRANSFERASE"/>
    <property type="match status" value="1"/>
</dbReference>
<keyword evidence="2" id="KW-0328">Glycosyltransferase</keyword>
<reference evidence="2" key="1">
    <citation type="submission" date="2018-06" db="EMBL/GenBank/DDBJ databases">
        <authorList>
            <person name="Zhirakovskaya E."/>
        </authorList>
    </citation>
    <scope>NUCLEOTIDE SEQUENCE</scope>
</reference>
<dbReference type="GO" id="GO:0016780">
    <property type="term" value="F:phosphotransferase activity, for other substituted phosphate groups"/>
    <property type="evidence" value="ECO:0007669"/>
    <property type="project" value="TreeGrafter"/>
</dbReference>
<accession>A0A3B1CNI5</accession>
<organism evidence="2">
    <name type="scientific">hydrothermal vent metagenome</name>
    <dbReference type="NCBI Taxonomy" id="652676"/>
    <lineage>
        <taxon>unclassified sequences</taxon>
        <taxon>metagenomes</taxon>
        <taxon>ecological metagenomes</taxon>
    </lineage>
</organism>
<name>A0A3B1CNI5_9ZZZZ</name>
<protein>
    <submittedName>
        <fullName evidence="2">Lipid carrier: UDP-N-acetylgalactosaminyltransferase</fullName>
        <ecNumber evidence="2">2.4.1.-</ecNumber>
    </submittedName>
</protein>
<dbReference type="EMBL" id="UOGI01000016">
    <property type="protein sequence ID" value="VAX28051.1"/>
    <property type="molecule type" value="Genomic_DNA"/>
</dbReference>
<dbReference type="AlphaFoldDB" id="A0A3B1CNI5"/>
<evidence type="ECO:0000313" key="2">
    <source>
        <dbReference type="EMBL" id="VAX28051.1"/>
    </source>
</evidence>
<gene>
    <name evidence="2" type="ORF">MNBD_NITROSPIRAE03-912</name>
</gene>
<dbReference type="PANTHER" id="PTHR30576:SF20">
    <property type="entry name" value="QUINOVOSAMINEPHOSPHOTRANSFERAE-RELATED"/>
    <property type="match status" value="1"/>
</dbReference>